<dbReference type="AlphaFoldDB" id="A0A2J6PK66"/>
<reference evidence="2 3" key="1">
    <citation type="submission" date="2016-05" db="EMBL/GenBank/DDBJ databases">
        <title>A degradative enzymes factory behind the ericoid mycorrhizal symbiosis.</title>
        <authorList>
            <consortium name="DOE Joint Genome Institute"/>
            <person name="Martino E."/>
            <person name="Morin E."/>
            <person name="Grelet G."/>
            <person name="Kuo A."/>
            <person name="Kohler A."/>
            <person name="Daghino S."/>
            <person name="Barry K."/>
            <person name="Choi C."/>
            <person name="Cichocki N."/>
            <person name="Clum A."/>
            <person name="Copeland A."/>
            <person name="Hainaut M."/>
            <person name="Haridas S."/>
            <person name="Labutti K."/>
            <person name="Lindquist E."/>
            <person name="Lipzen A."/>
            <person name="Khouja H.-R."/>
            <person name="Murat C."/>
            <person name="Ohm R."/>
            <person name="Olson A."/>
            <person name="Spatafora J."/>
            <person name="Veneault-Fourrey C."/>
            <person name="Henrissat B."/>
            <person name="Grigoriev I."/>
            <person name="Martin F."/>
            <person name="Perotto S."/>
        </authorList>
    </citation>
    <scope>NUCLEOTIDE SEQUENCE [LARGE SCALE GENOMIC DNA]</scope>
    <source>
        <strain evidence="2 3">UAMH 7357</strain>
    </source>
</reference>
<accession>A0A2J6PK66</accession>
<evidence type="ECO:0000313" key="2">
    <source>
        <dbReference type="EMBL" id="PMD14420.1"/>
    </source>
</evidence>
<gene>
    <name evidence="2" type="ORF">NA56DRAFT_610551</name>
</gene>
<dbReference type="EMBL" id="KZ613522">
    <property type="protein sequence ID" value="PMD14420.1"/>
    <property type="molecule type" value="Genomic_DNA"/>
</dbReference>
<dbReference type="InterPro" id="IPR010730">
    <property type="entry name" value="HET"/>
</dbReference>
<dbReference type="PANTHER" id="PTHR33112">
    <property type="entry name" value="DOMAIN PROTEIN, PUTATIVE-RELATED"/>
    <property type="match status" value="1"/>
</dbReference>
<sequence length="718" mass="80901">MGSFAAFPPPHSCNFCQKLVLYDKDGQWWDEALKSPSDTEGLLSKRARDWMLEEMGPAWTASDGKQRREISRSLRHIAVFDCTLGEARLAANAGCKFCLAITNKDRHAQIADENKSVTESFLAGWLRSRGAFGVLNWSDNRRSVREHRGGFGVTDWAVTLEILALSDNIASKEIATRPINITPSSEGSFHQVHGWLETCLNTHQDCPAPTEKFMPTRVLEIVQRPGQNRSHLRLQETSSLEPAPYAALSYCWGGPQPVTTTSASYPRHSLIINKQSLPPSVRDAVLLTEKIGIKYLWIDAFCIIQDDQTDKNWEIVQMPLIYSQATVTIVASRAKGVTEGFLHDRPRMGEETPDQVFELPFLCSDNNLGSVVLFPGIQPSTEPLDLRAWPLQERFLSPRIIDYCSLQTRWICQTPAPENSIDGFKDMSVFCNERDDSLFTLALQNILDTSDSAISDDRRRQDLLDQWCNILKIYTHRTLTLGTDRLPAISGIAAHFGKVLCDEYKAGLWKSAMISQLFWRRSNSAWSELRPRPLEYQVPTWSWAAINEPIFVTHFYRGYTKHVDMEIVDCEIMIKNGAASFSVYDPSFGAVEAASLKVRGRLGKAVCEYDSESHNKVVLQKGDATQPQDKLYAGVNLDALEREFTDGNAGFIPVSLLMVLVDPEPAGLILRHIQGAEFSRLGVFKFDDPPKREWEKRISITKQIEWLNSAPVETITII</sequence>
<dbReference type="PANTHER" id="PTHR33112:SF16">
    <property type="entry name" value="HETEROKARYON INCOMPATIBILITY DOMAIN-CONTAINING PROTEIN"/>
    <property type="match status" value="1"/>
</dbReference>
<proteinExistence type="predicted"/>
<dbReference type="Pfam" id="PF06985">
    <property type="entry name" value="HET"/>
    <property type="match status" value="1"/>
</dbReference>
<keyword evidence="3" id="KW-1185">Reference proteome</keyword>
<organism evidence="2 3">
    <name type="scientific">Hyaloscypha hepaticicola</name>
    <dbReference type="NCBI Taxonomy" id="2082293"/>
    <lineage>
        <taxon>Eukaryota</taxon>
        <taxon>Fungi</taxon>
        <taxon>Dikarya</taxon>
        <taxon>Ascomycota</taxon>
        <taxon>Pezizomycotina</taxon>
        <taxon>Leotiomycetes</taxon>
        <taxon>Helotiales</taxon>
        <taxon>Hyaloscyphaceae</taxon>
        <taxon>Hyaloscypha</taxon>
    </lineage>
</organism>
<dbReference type="Proteomes" id="UP000235672">
    <property type="component" value="Unassembled WGS sequence"/>
</dbReference>
<dbReference type="OrthoDB" id="5125733at2759"/>
<evidence type="ECO:0000259" key="1">
    <source>
        <dbReference type="Pfam" id="PF06985"/>
    </source>
</evidence>
<dbReference type="STRING" id="1745343.A0A2J6PK66"/>
<feature type="domain" description="Heterokaryon incompatibility" evidence="1">
    <location>
        <begin position="245"/>
        <end position="393"/>
    </location>
</feature>
<name>A0A2J6PK66_9HELO</name>
<protein>
    <submittedName>
        <fullName evidence="2">HET-domain-containing protein</fullName>
    </submittedName>
</protein>
<evidence type="ECO:0000313" key="3">
    <source>
        <dbReference type="Proteomes" id="UP000235672"/>
    </source>
</evidence>